<dbReference type="PANTHER" id="PTHR30193">
    <property type="entry name" value="ABC TRANSPORTER PERMEASE PROTEIN"/>
    <property type="match status" value="1"/>
</dbReference>
<keyword evidence="6 7" id="KW-0472">Membrane</keyword>
<keyword evidence="4 7" id="KW-0812">Transmembrane</keyword>
<dbReference type="Proteomes" id="UP000317371">
    <property type="component" value="Unassembled WGS sequence"/>
</dbReference>
<evidence type="ECO:0000256" key="5">
    <source>
        <dbReference type="ARBA" id="ARBA00022989"/>
    </source>
</evidence>
<name>A0A540VA43_9CHLR</name>
<keyword evidence="2 7" id="KW-0813">Transport</keyword>
<dbReference type="GO" id="GO:0055085">
    <property type="term" value="P:transmembrane transport"/>
    <property type="evidence" value="ECO:0007669"/>
    <property type="project" value="InterPro"/>
</dbReference>
<dbReference type="Pfam" id="PF00528">
    <property type="entry name" value="BPD_transp_1"/>
    <property type="match status" value="1"/>
</dbReference>
<evidence type="ECO:0000256" key="2">
    <source>
        <dbReference type="ARBA" id="ARBA00022448"/>
    </source>
</evidence>
<evidence type="ECO:0000256" key="1">
    <source>
        <dbReference type="ARBA" id="ARBA00004651"/>
    </source>
</evidence>
<dbReference type="InParanoid" id="A0A540VA43"/>
<protein>
    <submittedName>
        <fullName evidence="9">Sugar ABC transporter permease</fullName>
    </submittedName>
</protein>
<feature type="transmembrane region" description="Helical" evidence="7">
    <location>
        <begin position="147"/>
        <end position="170"/>
    </location>
</feature>
<keyword evidence="3" id="KW-1003">Cell membrane</keyword>
<dbReference type="InterPro" id="IPR000515">
    <property type="entry name" value="MetI-like"/>
</dbReference>
<dbReference type="SUPFAM" id="SSF161098">
    <property type="entry name" value="MetI-like"/>
    <property type="match status" value="1"/>
</dbReference>
<evidence type="ECO:0000256" key="4">
    <source>
        <dbReference type="ARBA" id="ARBA00022692"/>
    </source>
</evidence>
<comment type="subcellular location">
    <subcellularLocation>
        <location evidence="1 7">Cell membrane</location>
        <topology evidence="1 7">Multi-pass membrane protein</topology>
    </subcellularLocation>
</comment>
<keyword evidence="5 7" id="KW-1133">Transmembrane helix</keyword>
<feature type="transmembrane region" description="Helical" evidence="7">
    <location>
        <begin position="6"/>
        <end position="27"/>
    </location>
</feature>
<dbReference type="RefSeq" id="WP_141612093.1">
    <property type="nucleotide sequence ID" value="NZ_VIGC02000037.1"/>
</dbReference>
<evidence type="ECO:0000313" key="10">
    <source>
        <dbReference type="Proteomes" id="UP000317371"/>
    </source>
</evidence>
<dbReference type="OrthoDB" id="9788108at2"/>
<feature type="transmembrane region" description="Helical" evidence="7">
    <location>
        <begin position="251"/>
        <end position="273"/>
    </location>
</feature>
<feature type="transmembrane region" description="Helical" evidence="7">
    <location>
        <begin position="65"/>
        <end position="86"/>
    </location>
</feature>
<comment type="caution">
    <text evidence="9">The sequence shown here is derived from an EMBL/GenBank/DDBJ whole genome shotgun (WGS) entry which is preliminary data.</text>
</comment>
<feature type="transmembrane region" description="Helical" evidence="7">
    <location>
        <begin position="191"/>
        <end position="214"/>
    </location>
</feature>
<sequence>MGYLFISPWLIGFFVWTLIPIGASLVLSFTDYNILAGAPNWVGFQNFQKMFLGDPRYWRAVKATFYFTFASVPLKLAFALAVAMVLNRARAFVGVYRAMYYAPSIVGGSIAVAVMWREIFGSNGLFNALLALVGLPGRAWLGDPATAIWTLILLAVWQFGSPMLIFLAGLKHIPPEFYEAASIDGAGFWAKFLRITLPLLTPVIFFNLVMQLIYGFMTFTQAYVITGGKPLDTTLFYNLYVFNRAFHVFELGYGAAMSWVLLAVIAVVTGLMFRFSRYWVFYEAAE</sequence>
<dbReference type="GO" id="GO:0005886">
    <property type="term" value="C:plasma membrane"/>
    <property type="evidence" value="ECO:0007669"/>
    <property type="project" value="UniProtKB-SubCell"/>
</dbReference>
<comment type="similarity">
    <text evidence="7">Belongs to the binding-protein-dependent transport system permease family.</text>
</comment>
<dbReference type="InterPro" id="IPR051393">
    <property type="entry name" value="ABC_transporter_permease"/>
</dbReference>
<reference evidence="9 10" key="1">
    <citation type="submission" date="2019-06" db="EMBL/GenBank/DDBJ databases">
        <title>Genome sequence of Litorilinea aerophila BAA-2444.</title>
        <authorList>
            <person name="Maclea K.S."/>
            <person name="Maurais E.G."/>
            <person name="Iannazzi L.C."/>
        </authorList>
    </citation>
    <scope>NUCLEOTIDE SEQUENCE [LARGE SCALE GENOMIC DNA]</scope>
    <source>
        <strain evidence="9 10">ATCC BAA-2444</strain>
    </source>
</reference>
<feature type="transmembrane region" description="Helical" evidence="7">
    <location>
        <begin position="98"/>
        <end position="116"/>
    </location>
</feature>
<dbReference type="PROSITE" id="PS50928">
    <property type="entry name" value="ABC_TM1"/>
    <property type="match status" value="1"/>
</dbReference>
<evidence type="ECO:0000259" key="8">
    <source>
        <dbReference type="PROSITE" id="PS50928"/>
    </source>
</evidence>
<dbReference type="InterPro" id="IPR035906">
    <property type="entry name" value="MetI-like_sf"/>
</dbReference>
<accession>A0A540VA43</accession>
<feature type="transmembrane region" description="Helical" evidence="7">
    <location>
        <begin position="123"/>
        <end position="141"/>
    </location>
</feature>
<keyword evidence="10" id="KW-1185">Reference proteome</keyword>
<dbReference type="Gene3D" id="1.10.3720.10">
    <property type="entry name" value="MetI-like"/>
    <property type="match status" value="1"/>
</dbReference>
<organism evidence="9 10">
    <name type="scientific">Litorilinea aerophila</name>
    <dbReference type="NCBI Taxonomy" id="1204385"/>
    <lineage>
        <taxon>Bacteria</taxon>
        <taxon>Bacillati</taxon>
        <taxon>Chloroflexota</taxon>
        <taxon>Caldilineae</taxon>
        <taxon>Caldilineales</taxon>
        <taxon>Caldilineaceae</taxon>
        <taxon>Litorilinea</taxon>
    </lineage>
</organism>
<evidence type="ECO:0000256" key="6">
    <source>
        <dbReference type="ARBA" id="ARBA00023136"/>
    </source>
</evidence>
<evidence type="ECO:0000256" key="3">
    <source>
        <dbReference type="ARBA" id="ARBA00022475"/>
    </source>
</evidence>
<dbReference type="PANTHER" id="PTHR30193:SF1">
    <property type="entry name" value="ABC TRANSPORTER PERMEASE PROTEIN YESP-RELATED"/>
    <property type="match status" value="1"/>
</dbReference>
<feature type="domain" description="ABC transmembrane type-1" evidence="8">
    <location>
        <begin position="61"/>
        <end position="272"/>
    </location>
</feature>
<proteinExistence type="inferred from homology"/>
<dbReference type="FunCoup" id="A0A540VA43">
    <property type="interactions" value="67"/>
</dbReference>
<evidence type="ECO:0000256" key="7">
    <source>
        <dbReference type="RuleBase" id="RU363032"/>
    </source>
</evidence>
<gene>
    <name evidence="9" type="ORF">FKZ61_20795</name>
</gene>
<dbReference type="CDD" id="cd06261">
    <property type="entry name" value="TM_PBP2"/>
    <property type="match status" value="1"/>
</dbReference>
<evidence type="ECO:0000313" key="9">
    <source>
        <dbReference type="EMBL" id="TQE93585.1"/>
    </source>
</evidence>
<dbReference type="EMBL" id="VIGC01000037">
    <property type="protein sequence ID" value="TQE93585.1"/>
    <property type="molecule type" value="Genomic_DNA"/>
</dbReference>
<dbReference type="AlphaFoldDB" id="A0A540VA43"/>